<gene>
    <name evidence="3" type="ORF">BJ508DRAFT_309470</name>
</gene>
<feature type="transmembrane region" description="Helical" evidence="2">
    <location>
        <begin position="26"/>
        <end position="48"/>
    </location>
</feature>
<sequence length="208" mass="23037">MNDSKAEGNWAREEAIRKEGHKKMVILYWVGLTAVTGIAFLAFLLWAYCIRDKPPSAKQENKGQGAGHEVALEERSKDKESLGSVANKLSHGMPNLGSSCRSSEYSLMNQLYSGARTVSCAHVVKVVSERGICGQKHADVMIEKGGGMGYLEKLEYCYLGVNLHSKFCRQKLESCWPVSRGSTCLHCRISVAVTTRIRKGSYCWDALL</sequence>
<dbReference type="AlphaFoldDB" id="A0A3N4HWP2"/>
<keyword evidence="2" id="KW-0812">Transmembrane</keyword>
<reference evidence="3 4" key="1">
    <citation type="journal article" date="2018" name="Nat. Ecol. Evol.">
        <title>Pezizomycetes genomes reveal the molecular basis of ectomycorrhizal truffle lifestyle.</title>
        <authorList>
            <person name="Murat C."/>
            <person name="Payen T."/>
            <person name="Noel B."/>
            <person name="Kuo A."/>
            <person name="Morin E."/>
            <person name="Chen J."/>
            <person name="Kohler A."/>
            <person name="Krizsan K."/>
            <person name="Balestrini R."/>
            <person name="Da Silva C."/>
            <person name="Montanini B."/>
            <person name="Hainaut M."/>
            <person name="Levati E."/>
            <person name="Barry K.W."/>
            <person name="Belfiori B."/>
            <person name="Cichocki N."/>
            <person name="Clum A."/>
            <person name="Dockter R.B."/>
            <person name="Fauchery L."/>
            <person name="Guy J."/>
            <person name="Iotti M."/>
            <person name="Le Tacon F."/>
            <person name="Lindquist E.A."/>
            <person name="Lipzen A."/>
            <person name="Malagnac F."/>
            <person name="Mello A."/>
            <person name="Molinier V."/>
            <person name="Miyauchi S."/>
            <person name="Poulain J."/>
            <person name="Riccioni C."/>
            <person name="Rubini A."/>
            <person name="Sitrit Y."/>
            <person name="Splivallo R."/>
            <person name="Traeger S."/>
            <person name="Wang M."/>
            <person name="Zifcakova L."/>
            <person name="Wipf D."/>
            <person name="Zambonelli A."/>
            <person name="Paolocci F."/>
            <person name="Nowrousian M."/>
            <person name="Ottonello S."/>
            <person name="Baldrian P."/>
            <person name="Spatafora J.W."/>
            <person name="Henrissat B."/>
            <person name="Nagy L.G."/>
            <person name="Aury J.M."/>
            <person name="Wincker P."/>
            <person name="Grigoriev I.V."/>
            <person name="Bonfante P."/>
            <person name="Martin F.M."/>
        </authorList>
    </citation>
    <scope>NUCLEOTIDE SEQUENCE [LARGE SCALE GENOMIC DNA]</scope>
    <source>
        <strain evidence="3 4">RN42</strain>
    </source>
</reference>
<accession>A0A3N4HWP2</accession>
<protein>
    <submittedName>
        <fullName evidence="3">Uncharacterized protein</fullName>
    </submittedName>
</protein>
<feature type="compositionally biased region" description="Basic and acidic residues" evidence="1">
    <location>
        <begin position="70"/>
        <end position="80"/>
    </location>
</feature>
<evidence type="ECO:0000256" key="1">
    <source>
        <dbReference type="SAM" id="MobiDB-lite"/>
    </source>
</evidence>
<evidence type="ECO:0000256" key="2">
    <source>
        <dbReference type="SAM" id="Phobius"/>
    </source>
</evidence>
<dbReference type="Proteomes" id="UP000275078">
    <property type="component" value="Unassembled WGS sequence"/>
</dbReference>
<organism evidence="3 4">
    <name type="scientific">Ascobolus immersus RN42</name>
    <dbReference type="NCBI Taxonomy" id="1160509"/>
    <lineage>
        <taxon>Eukaryota</taxon>
        <taxon>Fungi</taxon>
        <taxon>Dikarya</taxon>
        <taxon>Ascomycota</taxon>
        <taxon>Pezizomycotina</taxon>
        <taxon>Pezizomycetes</taxon>
        <taxon>Pezizales</taxon>
        <taxon>Ascobolaceae</taxon>
        <taxon>Ascobolus</taxon>
    </lineage>
</organism>
<proteinExistence type="predicted"/>
<name>A0A3N4HWP2_ASCIM</name>
<keyword evidence="2" id="KW-1133">Transmembrane helix</keyword>
<evidence type="ECO:0000313" key="3">
    <source>
        <dbReference type="EMBL" id="RPA78225.1"/>
    </source>
</evidence>
<keyword evidence="2" id="KW-0472">Membrane</keyword>
<feature type="region of interest" description="Disordered" evidence="1">
    <location>
        <begin position="55"/>
        <end position="80"/>
    </location>
</feature>
<keyword evidence="4" id="KW-1185">Reference proteome</keyword>
<evidence type="ECO:0000313" key="4">
    <source>
        <dbReference type="Proteomes" id="UP000275078"/>
    </source>
</evidence>
<dbReference type="EMBL" id="ML119714">
    <property type="protein sequence ID" value="RPA78225.1"/>
    <property type="molecule type" value="Genomic_DNA"/>
</dbReference>